<sequence>GSTAGNTAIGGLSTQESETGWQVNLTNSTFHVNGAYAAFKNPLNVPLRIVNLTTNIDLSVLLFYNIFVFSMRYKYCGFFFGFLVDPDPVVKSNETCLLDCLVGKEKPRVEKKIFLLVSYGTFFVVNKIKSKKGCLQVPLWTDQSICAYAKWSWDVSKEFLNDLD</sequence>
<reference evidence="1 2" key="1">
    <citation type="journal article" date="2013" name="Curr. Biol.">
        <title>The Genome of the Foraminiferan Reticulomyxa filosa.</title>
        <authorList>
            <person name="Glockner G."/>
            <person name="Hulsmann N."/>
            <person name="Schleicher M."/>
            <person name="Noegel A.A."/>
            <person name="Eichinger L."/>
            <person name="Gallinger C."/>
            <person name="Pawlowski J."/>
            <person name="Sierra R."/>
            <person name="Euteneuer U."/>
            <person name="Pillet L."/>
            <person name="Moustafa A."/>
            <person name="Platzer M."/>
            <person name="Groth M."/>
            <person name="Szafranski K."/>
            <person name="Schliwa M."/>
        </authorList>
    </citation>
    <scope>NUCLEOTIDE SEQUENCE [LARGE SCALE GENOMIC DNA]</scope>
</reference>
<name>X6NSV8_RETFI</name>
<accession>X6NSV8</accession>
<evidence type="ECO:0000313" key="1">
    <source>
        <dbReference type="EMBL" id="ETO29096.1"/>
    </source>
</evidence>
<dbReference type="Proteomes" id="UP000023152">
    <property type="component" value="Unassembled WGS sequence"/>
</dbReference>
<dbReference type="EMBL" id="ASPP01006256">
    <property type="protein sequence ID" value="ETO29096.1"/>
    <property type="molecule type" value="Genomic_DNA"/>
</dbReference>
<feature type="non-terminal residue" evidence="1">
    <location>
        <position position="1"/>
    </location>
</feature>
<proteinExistence type="predicted"/>
<protein>
    <submittedName>
        <fullName evidence="1">Uncharacterized protein</fullName>
    </submittedName>
</protein>
<gene>
    <name evidence="1" type="ORF">RFI_08029</name>
</gene>
<dbReference type="AlphaFoldDB" id="X6NSV8"/>
<organism evidence="1 2">
    <name type="scientific">Reticulomyxa filosa</name>
    <dbReference type="NCBI Taxonomy" id="46433"/>
    <lineage>
        <taxon>Eukaryota</taxon>
        <taxon>Sar</taxon>
        <taxon>Rhizaria</taxon>
        <taxon>Retaria</taxon>
        <taxon>Foraminifera</taxon>
        <taxon>Monothalamids</taxon>
        <taxon>Reticulomyxidae</taxon>
        <taxon>Reticulomyxa</taxon>
    </lineage>
</organism>
<comment type="caution">
    <text evidence="1">The sequence shown here is derived from an EMBL/GenBank/DDBJ whole genome shotgun (WGS) entry which is preliminary data.</text>
</comment>
<keyword evidence="2" id="KW-1185">Reference proteome</keyword>
<evidence type="ECO:0000313" key="2">
    <source>
        <dbReference type="Proteomes" id="UP000023152"/>
    </source>
</evidence>